<feature type="transmembrane region" description="Helical" evidence="1">
    <location>
        <begin position="42"/>
        <end position="61"/>
    </location>
</feature>
<dbReference type="HOGENOM" id="CLU_993412_0_0_10"/>
<keyword evidence="1" id="KW-0812">Transmembrane</keyword>
<dbReference type="InterPro" id="IPR025324">
    <property type="entry name" value="DUF4230"/>
</dbReference>
<gene>
    <name evidence="2" type="ORF">ING2E5B_0970</name>
</gene>
<name>A0A098BYI5_9BACT</name>
<dbReference type="EMBL" id="LN515532">
    <property type="protein sequence ID" value="CEA15724.1"/>
    <property type="molecule type" value="Genomic_DNA"/>
</dbReference>
<feature type="transmembrane region" description="Helical" evidence="1">
    <location>
        <begin position="9"/>
        <end position="30"/>
    </location>
</feature>
<dbReference type="KEGG" id="pbt:ING2E5B_0970"/>
<dbReference type="STRING" id="1562970.ING2E5B_0970"/>
<organism evidence="2 3">
    <name type="scientific">Fermentimonas caenicola</name>
    <dbReference type="NCBI Taxonomy" id="1562970"/>
    <lineage>
        <taxon>Bacteria</taxon>
        <taxon>Pseudomonadati</taxon>
        <taxon>Bacteroidota</taxon>
        <taxon>Bacteroidia</taxon>
        <taxon>Bacteroidales</taxon>
        <taxon>Dysgonomonadaceae</taxon>
        <taxon>Fermentimonas</taxon>
    </lineage>
</organism>
<dbReference type="Pfam" id="PF14014">
    <property type="entry name" value="DUF4230"/>
    <property type="match status" value="1"/>
</dbReference>
<proteinExistence type="predicted"/>
<evidence type="ECO:0000313" key="3">
    <source>
        <dbReference type="Proteomes" id="UP000032417"/>
    </source>
</evidence>
<protein>
    <submittedName>
        <fullName evidence="2">Uncharacterized protein</fullName>
    </submittedName>
</protein>
<dbReference type="AlphaFoldDB" id="A0A098BYI5"/>
<accession>A0A098BYI5</accession>
<sequence length="280" mass="32069">MRKITSRTIIVITSIIFLLLAAGFIYKIFFKPSYINSGNLSGNFLGILIFGLILGIIITLLTHRVINTKSKIANTVTSSHTVVESIKKVFKIVVAEGQLNEIFNYENTKKLLKFIPSTKKALVIVKAKVLVGYDINKCQWEIDEEKKVLRLISFPKPEVLSLETDFNYYYFEDDLFNFIGRNDLQEIQYLAKKQVKKTVLQSDLLKIAADQMKLLVGEVVSLNNWSIENSHLIEDYSYPPEEEEKNIEQIEPPILNKVNLLDKAINLFKLKPGRTNPNLE</sequence>
<dbReference type="OrthoDB" id="669131at2"/>
<dbReference type="Proteomes" id="UP000032417">
    <property type="component" value="Chromosome 1"/>
</dbReference>
<evidence type="ECO:0000313" key="2">
    <source>
        <dbReference type="EMBL" id="CEA15724.1"/>
    </source>
</evidence>
<evidence type="ECO:0000256" key="1">
    <source>
        <dbReference type="SAM" id="Phobius"/>
    </source>
</evidence>
<reference evidence="2 3" key="1">
    <citation type="submission" date="2014-08" db="EMBL/GenBank/DDBJ databases">
        <authorList>
            <person name="Wibberg D."/>
        </authorList>
    </citation>
    <scope>NUCLEOTIDE SEQUENCE [LARGE SCALE GENOMIC DNA]</scope>
    <source>
        <strain evidence="3">ING2-E5B</strain>
    </source>
</reference>
<keyword evidence="3" id="KW-1185">Reference proteome</keyword>
<keyword evidence="1" id="KW-0472">Membrane</keyword>
<keyword evidence="1" id="KW-1133">Transmembrane helix</keyword>